<dbReference type="AlphaFoldDB" id="U4L6L8"/>
<gene>
    <name evidence="4" type="ORF">PCON_12179</name>
</gene>
<keyword evidence="5" id="KW-1185">Reference proteome</keyword>
<keyword evidence="3" id="KW-0812">Transmembrane</keyword>
<proteinExistence type="predicted"/>
<keyword evidence="3" id="KW-1133">Transmembrane helix</keyword>
<evidence type="ECO:0000313" key="4">
    <source>
        <dbReference type="EMBL" id="CCX12585.1"/>
    </source>
</evidence>
<evidence type="ECO:0000256" key="3">
    <source>
        <dbReference type="SAM" id="Phobius"/>
    </source>
</evidence>
<dbReference type="InterPro" id="IPR050375">
    <property type="entry name" value="MFS_TsgA-like"/>
</dbReference>
<evidence type="ECO:0000256" key="1">
    <source>
        <dbReference type="ARBA" id="ARBA00004429"/>
    </source>
</evidence>
<feature type="transmembrane region" description="Helical" evidence="3">
    <location>
        <begin position="160"/>
        <end position="179"/>
    </location>
</feature>
<dbReference type="OrthoDB" id="546893at2759"/>
<dbReference type="STRING" id="1076935.U4L6L8"/>
<protein>
    <submittedName>
        <fullName evidence="4">Uncharacterized protein</fullName>
    </submittedName>
</protein>
<dbReference type="InterPro" id="IPR036259">
    <property type="entry name" value="MFS_trans_sf"/>
</dbReference>
<evidence type="ECO:0000256" key="2">
    <source>
        <dbReference type="ARBA" id="ARBA00022475"/>
    </source>
</evidence>
<comment type="subcellular location">
    <subcellularLocation>
        <location evidence="1">Cell inner membrane</location>
        <topology evidence="1">Multi-pass membrane protein</topology>
    </subcellularLocation>
</comment>
<organism evidence="4 5">
    <name type="scientific">Pyronema omphalodes (strain CBS 100304)</name>
    <name type="common">Pyronema confluens</name>
    <dbReference type="NCBI Taxonomy" id="1076935"/>
    <lineage>
        <taxon>Eukaryota</taxon>
        <taxon>Fungi</taxon>
        <taxon>Dikarya</taxon>
        <taxon>Ascomycota</taxon>
        <taxon>Pezizomycotina</taxon>
        <taxon>Pezizomycetes</taxon>
        <taxon>Pezizales</taxon>
        <taxon>Pyronemataceae</taxon>
        <taxon>Pyronema</taxon>
    </lineage>
</organism>
<keyword evidence="2" id="KW-1003">Cell membrane</keyword>
<dbReference type="Gene3D" id="1.20.1250.20">
    <property type="entry name" value="MFS general substrate transporter like domains"/>
    <property type="match status" value="1"/>
</dbReference>
<dbReference type="eggNOG" id="ENOG502QPVD">
    <property type="taxonomic scope" value="Eukaryota"/>
</dbReference>
<dbReference type="GO" id="GO:0005886">
    <property type="term" value="C:plasma membrane"/>
    <property type="evidence" value="ECO:0007669"/>
    <property type="project" value="UniProtKB-SubCell"/>
</dbReference>
<dbReference type="Proteomes" id="UP000018144">
    <property type="component" value="Unassembled WGS sequence"/>
</dbReference>
<dbReference type="PANTHER" id="PTHR43702">
    <property type="entry name" value="L-FUCOSE-PROTON SYMPORTER"/>
    <property type="match status" value="1"/>
</dbReference>
<sequence>MMSTSSTLLQVSGSDVIFTDVVRACEVFGLRYSSTDPVHTAIRAGKLKLGEDWLVMATLMRYSRATIVNFNFMLGLTLYGIGAHLFCPAAVKRSFRFCGSTFIIGAGLRTLESQIYLQPLLRRLWTSGITTPRCISTSRKVTQAIGIVVGPILAAQSLQWVYLGIAIFVFVLAGIFFLYDIPDVPNADMARHAQDFGDVEEKPLKKKLLLWSAVLCQFYYSRSQVLVTGYFVNNAIKVQPDTSNAMGSNFLDAVPGCFAIGRF</sequence>
<dbReference type="EMBL" id="HF935720">
    <property type="protein sequence ID" value="CCX12585.1"/>
    <property type="molecule type" value="Genomic_DNA"/>
</dbReference>
<feature type="transmembrane region" description="Helical" evidence="3">
    <location>
        <begin position="70"/>
        <end position="91"/>
    </location>
</feature>
<accession>U4L6L8</accession>
<name>U4L6L8_PYROM</name>
<reference evidence="4 5" key="1">
    <citation type="journal article" date="2013" name="PLoS Genet.">
        <title>The genome and development-dependent transcriptomes of Pyronema confluens: a window into fungal evolution.</title>
        <authorList>
            <person name="Traeger S."/>
            <person name="Altegoer F."/>
            <person name="Freitag M."/>
            <person name="Gabaldon T."/>
            <person name="Kempken F."/>
            <person name="Kumar A."/>
            <person name="Marcet-Houben M."/>
            <person name="Poggeler S."/>
            <person name="Stajich J.E."/>
            <person name="Nowrousian M."/>
        </authorList>
    </citation>
    <scope>NUCLEOTIDE SEQUENCE [LARGE SCALE GENOMIC DNA]</scope>
    <source>
        <strain evidence="5">CBS 100304</strain>
        <tissue evidence="4">Vegetative mycelium</tissue>
    </source>
</reference>
<dbReference type="PANTHER" id="PTHR43702:SF5">
    <property type="entry name" value="MAJOR FACILITATOR SUPERFAMILY (MFS) PROFILE DOMAIN-CONTAINING PROTEIN"/>
    <property type="match status" value="1"/>
</dbReference>
<keyword evidence="3" id="KW-0472">Membrane</keyword>
<evidence type="ECO:0000313" key="5">
    <source>
        <dbReference type="Proteomes" id="UP000018144"/>
    </source>
</evidence>